<proteinExistence type="predicted"/>
<comment type="caution">
    <text evidence="2">The sequence shown here is derived from an EMBL/GenBank/DDBJ whole genome shotgun (WGS) entry which is preliminary data.</text>
</comment>
<organism evidence="2 3">
    <name type="scientific">Corchorus capsularis</name>
    <name type="common">Jute</name>
    <dbReference type="NCBI Taxonomy" id="210143"/>
    <lineage>
        <taxon>Eukaryota</taxon>
        <taxon>Viridiplantae</taxon>
        <taxon>Streptophyta</taxon>
        <taxon>Embryophyta</taxon>
        <taxon>Tracheophyta</taxon>
        <taxon>Spermatophyta</taxon>
        <taxon>Magnoliopsida</taxon>
        <taxon>eudicotyledons</taxon>
        <taxon>Gunneridae</taxon>
        <taxon>Pentapetalae</taxon>
        <taxon>rosids</taxon>
        <taxon>malvids</taxon>
        <taxon>Malvales</taxon>
        <taxon>Malvaceae</taxon>
        <taxon>Grewioideae</taxon>
        <taxon>Apeibeae</taxon>
        <taxon>Corchorus</taxon>
    </lineage>
</organism>
<name>A0A1R3HHZ8_COCAP</name>
<dbReference type="Gramene" id="OMO69951">
    <property type="protein sequence ID" value="OMO69951"/>
    <property type="gene ID" value="CCACVL1_19183"/>
</dbReference>
<sequence>MVPLAIKAYEAKGALVISPKFKLHDSAANFLPEPDPKTPLEDPGPYANAI</sequence>
<gene>
    <name evidence="2" type="ORF">CCACVL1_19183</name>
</gene>
<dbReference type="EMBL" id="AWWV01011904">
    <property type="protein sequence ID" value="OMO69951.1"/>
    <property type="molecule type" value="Genomic_DNA"/>
</dbReference>
<evidence type="ECO:0000313" key="2">
    <source>
        <dbReference type="EMBL" id="OMO69951.1"/>
    </source>
</evidence>
<dbReference type="Proteomes" id="UP000188268">
    <property type="component" value="Unassembled WGS sequence"/>
</dbReference>
<keyword evidence="3" id="KW-1185">Reference proteome</keyword>
<reference evidence="2 3" key="1">
    <citation type="submission" date="2013-09" db="EMBL/GenBank/DDBJ databases">
        <title>Corchorus capsularis genome sequencing.</title>
        <authorList>
            <person name="Alam M."/>
            <person name="Haque M.S."/>
            <person name="Islam M.S."/>
            <person name="Emdad E.M."/>
            <person name="Islam M.M."/>
            <person name="Ahmed B."/>
            <person name="Halim A."/>
            <person name="Hossen Q.M.M."/>
            <person name="Hossain M.Z."/>
            <person name="Ahmed R."/>
            <person name="Khan M.M."/>
            <person name="Islam R."/>
            <person name="Rashid M.M."/>
            <person name="Khan S.A."/>
            <person name="Rahman M.S."/>
            <person name="Alam M."/>
        </authorList>
    </citation>
    <scope>NUCLEOTIDE SEQUENCE [LARGE SCALE GENOMIC DNA]</scope>
    <source>
        <strain evidence="3">cv. CVL-1</strain>
        <tissue evidence="2">Whole seedling</tissue>
    </source>
</reference>
<protein>
    <submittedName>
        <fullName evidence="2">Uncharacterized protein</fullName>
    </submittedName>
</protein>
<evidence type="ECO:0000256" key="1">
    <source>
        <dbReference type="SAM" id="MobiDB-lite"/>
    </source>
</evidence>
<feature type="region of interest" description="Disordered" evidence="1">
    <location>
        <begin position="28"/>
        <end position="50"/>
    </location>
</feature>
<accession>A0A1R3HHZ8</accession>
<evidence type="ECO:0000313" key="3">
    <source>
        <dbReference type="Proteomes" id="UP000188268"/>
    </source>
</evidence>
<dbReference type="AlphaFoldDB" id="A0A1R3HHZ8"/>